<organism evidence="3 4">
    <name type="scientific">Candidatus Microbacterium phytovorans</name>
    <dbReference type="NCBI Taxonomy" id="3121374"/>
    <lineage>
        <taxon>Bacteria</taxon>
        <taxon>Bacillati</taxon>
        <taxon>Actinomycetota</taxon>
        <taxon>Actinomycetes</taxon>
        <taxon>Micrococcales</taxon>
        <taxon>Microbacteriaceae</taxon>
        <taxon>Microbacterium</taxon>
    </lineage>
</organism>
<gene>
    <name evidence="3" type="ORF">P0Y48_12520</name>
</gene>
<reference evidence="3" key="1">
    <citation type="submission" date="2023-03" db="EMBL/GenBank/DDBJ databases">
        <title>Andean soil-derived lignocellulolytic bacterial consortium as a source of novel taxa and putative plastic-active enzymes.</title>
        <authorList>
            <person name="Diaz-Garcia L."/>
            <person name="Chuvochina M."/>
            <person name="Feuerriegel G."/>
            <person name="Bunk B."/>
            <person name="Sproer C."/>
            <person name="Streit W.R."/>
            <person name="Rodriguez L.M."/>
            <person name="Overmann J."/>
            <person name="Jimenez D.J."/>
        </authorList>
    </citation>
    <scope>NUCLEOTIDE SEQUENCE</scope>
    <source>
        <strain evidence="3">MAG 4610</strain>
    </source>
</reference>
<dbReference type="Proteomes" id="UP001213972">
    <property type="component" value="Chromosome"/>
</dbReference>
<dbReference type="EMBL" id="CP119321">
    <property type="protein sequence ID" value="WEK13268.1"/>
    <property type="molecule type" value="Genomic_DNA"/>
</dbReference>
<keyword evidence="2" id="KW-0472">Membrane</keyword>
<name>A0AAJ5W119_9MICO</name>
<evidence type="ECO:0000313" key="4">
    <source>
        <dbReference type="Proteomes" id="UP001213972"/>
    </source>
</evidence>
<dbReference type="AlphaFoldDB" id="A0AAJ5W119"/>
<proteinExistence type="predicted"/>
<keyword evidence="2" id="KW-1133">Transmembrane helix</keyword>
<evidence type="ECO:0000313" key="3">
    <source>
        <dbReference type="EMBL" id="WEK13268.1"/>
    </source>
</evidence>
<evidence type="ECO:0000256" key="2">
    <source>
        <dbReference type="SAM" id="Phobius"/>
    </source>
</evidence>
<accession>A0AAJ5W119</accession>
<evidence type="ECO:0000256" key="1">
    <source>
        <dbReference type="SAM" id="MobiDB-lite"/>
    </source>
</evidence>
<feature type="region of interest" description="Disordered" evidence="1">
    <location>
        <begin position="42"/>
        <end position="73"/>
    </location>
</feature>
<sequence length="240" mass="25445">MTAPGTSERRDRTPFVLGIVAGVLAVAVVIVLALYFLRPSSTASSGSSPTPPAPASTQSEPAPDESEPSTADAGVEVTSTGFTITGDGGETFTHAWADDPQPAIDALTALFGTEPTEDFQNGDAENWAYNVYAWEGFRFYDVFLDGSDRERSEVPAPTYVSYGTGVAAQVTDDFGIRIGMTLEELDALGPDDAIADGGTAAYLFGKDRATFYNDGARTFGAIVTQDAESFWVTYTYAPKL</sequence>
<protein>
    <submittedName>
        <fullName evidence="3">Uncharacterized protein</fullName>
    </submittedName>
</protein>
<keyword evidence="2" id="KW-0812">Transmembrane</keyword>
<feature type="transmembrane region" description="Helical" evidence="2">
    <location>
        <begin position="15"/>
        <end position="37"/>
    </location>
</feature>